<dbReference type="GO" id="GO:0055052">
    <property type="term" value="C:ATP-binding cassette (ABC) transporter complex, substrate-binding subunit-containing"/>
    <property type="evidence" value="ECO:0007669"/>
    <property type="project" value="TreeGrafter"/>
</dbReference>
<dbReference type="InterPro" id="IPR006060">
    <property type="entry name" value="Maltose/Cyclodextrin-bd"/>
</dbReference>
<gene>
    <name evidence="6" type="ORF">ATL41_0061</name>
</gene>
<evidence type="ECO:0000256" key="4">
    <source>
        <dbReference type="ARBA" id="ARBA00022729"/>
    </source>
</evidence>
<dbReference type="GO" id="GO:1901982">
    <property type="term" value="F:maltose binding"/>
    <property type="evidence" value="ECO:0007669"/>
    <property type="project" value="TreeGrafter"/>
</dbReference>
<dbReference type="Gene3D" id="3.40.190.10">
    <property type="entry name" value="Periplasmic binding protein-like II"/>
    <property type="match status" value="2"/>
</dbReference>
<protein>
    <submittedName>
        <fullName evidence="6">Carbohydrate ABC transporter substrate-binding protein (CUT1 family)</fullName>
    </submittedName>
</protein>
<dbReference type="PROSITE" id="PS51257">
    <property type="entry name" value="PROKAR_LIPOPROTEIN"/>
    <property type="match status" value="1"/>
</dbReference>
<evidence type="ECO:0000313" key="7">
    <source>
        <dbReference type="Proteomes" id="UP000221394"/>
    </source>
</evidence>
<keyword evidence="3" id="KW-0762">Sugar transport</keyword>
<organism evidence="6 7">
    <name type="scientific">Flavimobilis soli</name>
    <dbReference type="NCBI Taxonomy" id="442709"/>
    <lineage>
        <taxon>Bacteria</taxon>
        <taxon>Bacillati</taxon>
        <taxon>Actinomycetota</taxon>
        <taxon>Actinomycetes</taxon>
        <taxon>Micrococcales</taxon>
        <taxon>Jonesiaceae</taxon>
        <taxon>Flavimobilis</taxon>
    </lineage>
</organism>
<dbReference type="PRINTS" id="PR00181">
    <property type="entry name" value="MALTOSEBP"/>
</dbReference>
<accession>A0A2A9E9P5</accession>
<dbReference type="RefSeq" id="WP_098456692.1">
    <property type="nucleotide sequence ID" value="NZ_PDJH01000001.1"/>
</dbReference>
<name>A0A2A9E9P5_9MICO</name>
<dbReference type="AlphaFoldDB" id="A0A2A9E9P5"/>
<dbReference type="GO" id="GO:0015768">
    <property type="term" value="P:maltose transport"/>
    <property type="evidence" value="ECO:0007669"/>
    <property type="project" value="TreeGrafter"/>
</dbReference>
<evidence type="ECO:0000256" key="5">
    <source>
        <dbReference type="SAM" id="SignalP"/>
    </source>
</evidence>
<proteinExistence type="inferred from homology"/>
<evidence type="ECO:0000256" key="1">
    <source>
        <dbReference type="ARBA" id="ARBA00008520"/>
    </source>
</evidence>
<evidence type="ECO:0000313" key="6">
    <source>
        <dbReference type="EMBL" id="PFG35386.1"/>
    </source>
</evidence>
<dbReference type="Pfam" id="PF13416">
    <property type="entry name" value="SBP_bac_8"/>
    <property type="match status" value="1"/>
</dbReference>
<feature type="signal peptide" evidence="5">
    <location>
        <begin position="1"/>
        <end position="22"/>
    </location>
</feature>
<dbReference type="GO" id="GO:0015144">
    <property type="term" value="F:carbohydrate transmembrane transporter activity"/>
    <property type="evidence" value="ECO:0007669"/>
    <property type="project" value="InterPro"/>
</dbReference>
<dbReference type="EMBL" id="PDJH01000001">
    <property type="protein sequence ID" value="PFG35386.1"/>
    <property type="molecule type" value="Genomic_DNA"/>
</dbReference>
<reference evidence="6 7" key="1">
    <citation type="submission" date="2017-10" db="EMBL/GenBank/DDBJ databases">
        <title>Sequencing the genomes of 1000 actinobacteria strains.</title>
        <authorList>
            <person name="Klenk H.-P."/>
        </authorList>
    </citation>
    <scope>NUCLEOTIDE SEQUENCE [LARGE SCALE GENOMIC DNA]</scope>
    <source>
        <strain evidence="6 7">DSM 21574</strain>
    </source>
</reference>
<keyword evidence="4 5" id="KW-0732">Signal</keyword>
<sequence>MRRSIPFVAAVVGLGLTLTACGGNSGTETTTTKAPEATTTSEAPKFSGELTFWVDEERIKDFPGVASDFEAEFGVKVNLVQKANADMKTDFLAQAPTGKGPDLIVGAHDWVGELVANGAAAPVQLEDTSGLSAGALTAFSSEGQLYGVPYAVENIALIRNNELVKETPETLDEVIAQNDETKAKYPLVVQQGKDGDAYHLNPLMTSFGISILATDADGGYIGEEGISGTGGDAWATWLAEQGKKGWLSPDIDGQVATDAFKNGETPYIITGPWNVVGGEGRFAESGMDVSVLPIPSAGGETARPFAGYQGIYVSAESANKVAANAFVSYIARGDVQTKLYKEGGRIPVASEAAAAVDDELLKGFAIAGQDAVAAPGLAEMDSIWGNWGKTQVAIISGKAANPTDAWAELGTQINDLFKK</sequence>
<feature type="chain" id="PRO_5039265641" evidence="5">
    <location>
        <begin position="23"/>
        <end position="419"/>
    </location>
</feature>
<dbReference type="GO" id="GO:0042956">
    <property type="term" value="P:maltodextrin transmembrane transport"/>
    <property type="evidence" value="ECO:0007669"/>
    <property type="project" value="TreeGrafter"/>
</dbReference>
<dbReference type="SUPFAM" id="SSF53850">
    <property type="entry name" value="Periplasmic binding protein-like II"/>
    <property type="match status" value="1"/>
</dbReference>
<dbReference type="PANTHER" id="PTHR30061">
    <property type="entry name" value="MALTOSE-BINDING PERIPLASMIC PROTEIN"/>
    <property type="match status" value="1"/>
</dbReference>
<comment type="similarity">
    <text evidence="1">Belongs to the bacterial solute-binding protein 1 family.</text>
</comment>
<evidence type="ECO:0000256" key="2">
    <source>
        <dbReference type="ARBA" id="ARBA00022448"/>
    </source>
</evidence>
<comment type="caution">
    <text evidence="6">The sequence shown here is derived from an EMBL/GenBank/DDBJ whole genome shotgun (WGS) entry which is preliminary data.</text>
</comment>
<dbReference type="PANTHER" id="PTHR30061:SF50">
    <property type="entry name" value="MALTOSE_MALTODEXTRIN-BINDING PERIPLASMIC PROTEIN"/>
    <property type="match status" value="1"/>
</dbReference>
<dbReference type="OrthoDB" id="9780991at2"/>
<keyword evidence="7" id="KW-1185">Reference proteome</keyword>
<dbReference type="InterPro" id="IPR006059">
    <property type="entry name" value="SBP"/>
</dbReference>
<dbReference type="Proteomes" id="UP000221394">
    <property type="component" value="Unassembled WGS sequence"/>
</dbReference>
<keyword evidence="2" id="KW-0813">Transport</keyword>
<evidence type="ECO:0000256" key="3">
    <source>
        <dbReference type="ARBA" id="ARBA00022597"/>
    </source>
</evidence>